<dbReference type="InterPro" id="IPR020843">
    <property type="entry name" value="ER"/>
</dbReference>
<dbReference type="InterPro" id="IPR036291">
    <property type="entry name" value="NAD(P)-bd_dom_sf"/>
</dbReference>
<feature type="domain" description="Enoyl reductase (ER)" evidence="1">
    <location>
        <begin position="12"/>
        <end position="303"/>
    </location>
</feature>
<dbReference type="Gene3D" id="3.40.50.720">
    <property type="entry name" value="NAD(P)-binding Rossmann-like Domain"/>
    <property type="match status" value="1"/>
</dbReference>
<sequence>MSVRAVVCTGYGKPVEVVELPDPVPGPDQVVVEVEAAGVNFVDGLMVRGGYQIRPPLPFTPGYEVAGRLADGRRVVAITGLGGFATRVLVHRAQAVPLPEGFDMLAAATFPQSYCTAMYALRERGRLLPGERVLVLGAGGGVGLAVVQVAKALGAVVLAAASTGEKRERARRAGADDAIGYDGLKEAARSWGVDVAVDPVGGELSEQALRGLREGGRLLVVGFASGGIARLPANQVLLRNRAVVGVDWGAWSMGHAVENRVMLEGLLAMPGIVPAAPEVRPLAEAGRAMDDLLERRVTGKIVLVPSS</sequence>
<evidence type="ECO:0000313" key="2">
    <source>
        <dbReference type="EMBL" id="MFB9207277.1"/>
    </source>
</evidence>
<dbReference type="InterPro" id="IPR013149">
    <property type="entry name" value="ADH-like_C"/>
</dbReference>
<dbReference type="InterPro" id="IPR051397">
    <property type="entry name" value="Zn-ADH-like_protein"/>
</dbReference>
<protein>
    <submittedName>
        <fullName evidence="2">Zinc-binding dehydrogenase</fullName>
    </submittedName>
</protein>
<organism evidence="2 3">
    <name type="scientific">Nonomuraea spiralis</name>
    <dbReference type="NCBI Taxonomy" id="46182"/>
    <lineage>
        <taxon>Bacteria</taxon>
        <taxon>Bacillati</taxon>
        <taxon>Actinomycetota</taxon>
        <taxon>Actinomycetes</taxon>
        <taxon>Streptosporangiales</taxon>
        <taxon>Streptosporangiaceae</taxon>
        <taxon>Nonomuraea</taxon>
    </lineage>
</organism>
<dbReference type="InterPro" id="IPR013154">
    <property type="entry name" value="ADH-like_N"/>
</dbReference>
<dbReference type="Proteomes" id="UP001589647">
    <property type="component" value="Unassembled WGS sequence"/>
</dbReference>
<dbReference type="SUPFAM" id="SSF50129">
    <property type="entry name" value="GroES-like"/>
    <property type="match status" value="1"/>
</dbReference>
<comment type="caution">
    <text evidence="2">The sequence shown here is derived from an EMBL/GenBank/DDBJ whole genome shotgun (WGS) entry which is preliminary data.</text>
</comment>
<evidence type="ECO:0000313" key="3">
    <source>
        <dbReference type="Proteomes" id="UP001589647"/>
    </source>
</evidence>
<dbReference type="PROSITE" id="PS01162">
    <property type="entry name" value="QOR_ZETA_CRYSTAL"/>
    <property type="match status" value="1"/>
</dbReference>
<dbReference type="Gene3D" id="3.90.180.10">
    <property type="entry name" value="Medium-chain alcohol dehydrogenases, catalytic domain"/>
    <property type="match status" value="1"/>
</dbReference>
<dbReference type="Pfam" id="PF00107">
    <property type="entry name" value="ADH_zinc_N"/>
    <property type="match status" value="1"/>
</dbReference>
<dbReference type="PANTHER" id="PTHR43677:SF4">
    <property type="entry name" value="QUINONE OXIDOREDUCTASE-LIKE PROTEIN 2"/>
    <property type="match status" value="1"/>
</dbReference>
<dbReference type="SUPFAM" id="SSF51735">
    <property type="entry name" value="NAD(P)-binding Rossmann-fold domains"/>
    <property type="match status" value="1"/>
</dbReference>
<dbReference type="PANTHER" id="PTHR43677">
    <property type="entry name" value="SHORT-CHAIN DEHYDROGENASE/REDUCTASE"/>
    <property type="match status" value="1"/>
</dbReference>
<dbReference type="InterPro" id="IPR002364">
    <property type="entry name" value="Quin_OxRdtase/zeta-crystal_CS"/>
</dbReference>
<name>A0ABV5ISJ1_9ACTN</name>
<reference evidence="2 3" key="1">
    <citation type="submission" date="2024-09" db="EMBL/GenBank/DDBJ databases">
        <authorList>
            <person name="Sun Q."/>
            <person name="Mori K."/>
        </authorList>
    </citation>
    <scope>NUCLEOTIDE SEQUENCE [LARGE SCALE GENOMIC DNA]</scope>
    <source>
        <strain evidence="2 3">CCM 3426</strain>
    </source>
</reference>
<evidence type="ECO:0000259" key="1">
    <source>
        <dbReference type="SMART" id="SM00829"/>
    </source>
</evidence>
<gene>
    <name evidence="2" type="ORF">ACFFV7_39245</name>
</gene>
<dbReference type="EMBL" id="JBHMEI010000049">
    <property type="protein sequence ID" value="MFB9207277.1"/>
    <property type="molecule type" value="Genomic_DNA"/>
</dbReference>
<dbReference type="InterPro" id="IPR011032">
    <property type="entry name" value="GroES-like_sf"/>
</dbReference>
<accession>A0ABV5ISJ1</accession>
<dbReference type="Pfam" id="PF08240">
    <property type="entry name" value="ADH_N"/>
    <property type="match status" value="1"/>
</dbReference>
<keyword evidence="3" id="KW-1185">Reference proteome</keyword>
<dbReference type="RefSeq" id="WP_189653158.1">
    <property type="nucleotide sequence ID" value="NZ_BMRC01000036.1"/>
</dbReference>
<dbReference type="SMART" id="SM00829">
    <property type="entry name" value="PKS_ER"/>
    <property type="match status" value="1"/>
</dbReference>
<proteinExistence type="predicted"/>